<dbReference type="Proteomes" id="UP000541444">
    <property type="component" value="Unassembled WGS sequence"/>
</dbReference>
<sequence>MYIVHIYIPIQKEGNYTHLPYTNSKGNYTHLPYNESKENYGHTKRNKKNGDDSGF</sequence>
<reference evidence="2 3" key="1">
    <citation type="journal article" date="2020" name="IScience">
        <title>Genome Sequencing of the Endangered Kingdonia uniflora (Circaeasteraceae, Ranunculales) Reveals Potential Mechanisms of Evolutionary Specialization.</title>
        <authorList>
            <person name="Sun Y."/>
            <person name="Deng T."/>
            <person name="Zhang A."/>
            <person name="Moore M.J."/>
            <person name="Landis J.B."/>
            <person name="Lin N."/>
            <person name="Zhang H."/>
            <person name="Zhang X."/>
            <person name="Huang J."/>
            <person name="Zhang X."/>
            <person name="Sun H."/>
            <person name="Wang H."/>
        </authorList>
    </citation>
    <scope>NUCLEOTIDE SEQUENCE [LARGE SCALE GENOMIC DNA]</scope>
    <source>
        <strain evidence="2">TB1705</strain>
        <tissue evidence="2">Leaf</tissue>
    </source>
</reference>
<evidence type="ECO:0000256" key="1">
    <source>
        <dbReference type="SAM" id="MobiDB-lite"/>
    </source>
</evidence>
<evidence type="ECO:0000313" key="2">
    <source>
        <dbReference type="EMBL" id="KAF6139976.1"/>
    </source>
</evidence>
<gene>
    <name evidence="2" type="ORF">GIB67_027193</name>
</gene>
<dbReference type="AlphaFoldDB" id="A0A7J7LBD0"/>
<accession>A0A7J7LBD0</accession>
<dbReference type="EMBL" id="JACGCM010002413">
    <property type="protein sequence ID" value="KAF6139976.1"/>
    <property type="molecule type" value="Genomic_DNA"/>
</dbReference>
<evidence type="ECO:0000313" key="3">
    <source>
        <dbReference type="Proteomes" id="UP000541444"/>
    </source>
</evidence>
<feature type="region of interest" description="Disordered" evidence="1">
    <location>
        <begin position="21"/>
        <end position="55"/>
    </location>
</feature>
<comment type="caution">
    <text evidence="2">The sequence shown here is derived from an EMBL/GenBank/DDBJ whole genome shotgun (WGS) entry which is preliminary data.</text>
</comment>
<keyword evidence="3" id="KW-1185">Reference proteome</keyword>
<name>A0A7J7LBD0_9MAGN</name>
<organism evidence="2 3">
    <name type="scientific">Kingdonia uniflora</name>
    <dbReference type="NCBI Taxonomy" id="39325"/>
    <lineage>
        <taxon>Eukaryota</taxon>
        <taxon>Viridiplantae</taxon>
        <taxon>Streptophyta</taxon>
        <taxon>Embryophyta</taxon>
        <taxon>Tracheophyta</taxon>
        <taxon>Spermatophyta</taxon>
        <taxon>Magnoliopsida</taxon>
        <taxon>Ranunculales</taxon>
        <taxon>Circaeasteraceae</taxon>
        <taxon>Kingdonia</taxon>
    </lineage>
</organism>
<protein>
    <submittedName>
        <fullName evidence="2">Uncharacterized protein</fullName>
    </submittedName>
</protein>
<proteinExistence type="predicted"/>